<keyword evidence="2" id="KW-1185">Reference proteome</keyword>
<dbReference type="Proteomes" id="UP000053259">
    <property type="component" value="Unassembled WGS sequence"/>
</dbReference>
<dbReference type="RefSeq" id="XP_016210699.1">
    <property type="nucleotide sequence ID" value="XM_016361373.1"/>
</dbReference>
<reference evidence="1 2" key="1">
    <citation type="submission" date="2015-01" db="EMBL/GenBank/DDBJ databases">
        <title>The Genome Sequence of Ochroconis gallopava CBS43764.</title>
        <authorList>
            <consortium name="The Broad Institute Genomics Platform"/>
            <person name="Cuomo C."/>
            <person name="de Hoog S."/>
            <person name="Gorbushina A."/>
            <person name="Stielow B."/>
            <person name="Teixiera M."/>
            <person name="Abouelleil A."/>
            <person name="Chapman S.B."/>
            <person name="Priest M."/>
            <person name="Young S.K."/>
            <person name="Wortman J."/>
            <person name="Nusbaum C."/>
            <person name="Birren B."/>
        </authorList>
    </citation>
    <scope>NUCLEOTIDE SEQUENCE [LARGE SCALE GENOMIC DNA]</scope>
    <source>
        <strain evidence="1 2">CBS 43764</strain>
    </source>
</reference>
<dbReference type="InParanoid" id="A0A0D2A364"/>
<protein>
    <submittedName>
        <fullName evidence="1">Uncharacterized protein</fullName>
    </submittedName>
</protein>
<proteinExistence type="predicted"/>
<dbReference type="AlphaFoldDB" id="A0A0D2A364"/>
<dbReference type="HOGENOM" id="CLU_1409797_0_0_1"/>
<organism evidence="1 2">
    <name type="scientific">Verruconis gallopava</name>
    <dbReference type="NCBI Taxonomy" id="253628"/>
    <lineage>
        <taxon>Eukaryota</taxon>
        <taxon>Fungi</taxon>
        <taxon>Dikarya</taxon>
        <taxon>Ascomycota</taxon>
        <taxon>Pezizomycotina</taxon>
        <taxon>Dothideomycetes</taxon>
        <taxon>Pleosporomycetidae</taxon>
        <taxon>Venturiales</taxon>
        <taxon>Sympoventuriaceae</taxon>
        <taxon>Verruconis</taxon>
    </lineage>
</organism>
<sequence>MVVTAENIIWLPKETSDDDILVSCGLSPNTYKIIDTPPSADGRHKPETTPHRLLLYFDDRGIIKIYSQAQNALGNTFITSIGSDDDRTRFSKVGILPWGEPTWYFRIFGAMRIRKIVEISGMMNNMGSGLIKILAKKYVKTWIRTLAELIIYRNEGKRLRVAIERMCHLNLIWECLDNLKQCSLLYSGEYKAG</sequence>
<accession>A0A0D2A364</accession>
<gene>
    <name evidence="1" type="ORF">PV09_07590</name>
</gene>
<evidence type="ECO:0000313" key="2">
    <source>
        <dbReference type="Proteomes" id="UP000053259"/>
    </source>
</evidence>
<evidence type="ECO:0000313" key="1">
    <source>
        <dbReference type="EMBL" id="KIW00830.1"/>
    </source>
</evidence>
<dbReference type="EMBL" id="KN847559">
    <property type="protein sequence ID" value="KIW00830.1"/>
    <property type="molecule type" value="Genomic_DNA"/>
</dbReference>
<dbReference type="GeneID" id="27315563"/>
<dbReference type="VEuPathDB" id="FungiDB:PV09_07590"/>
<name>A0A0D2A364_9PEZI</name>